<dbReference type="Gene3D" id="3.40.50.300">
    <property type="entry name" value="P-loop containing nucleotide triphosphate hydrolases"/>
    <property type="match status" value="1"/>
</dbReference>
<sequence length="357" mass="42480">MRVRGSLLSVPFVLFLMLCITRVLENRNNKNLNQTTPPTLQTGYVSMPPIKRTTKSLAELGVMDELNPHILFFNRIPKSGSEMLLLLLQWLQGWNNFRHVRLKDENKPKISRIEQEELIDTIQSRIKQETIPLCFDRPIHFINFSSYDKQSPTYINLVRDPVDNFIARYQFKKTTASPLDRYFSATVENKVPIEKCIKEQSLECIFEDDRPENKVPIEKCIKEQSLECIFEDDRPHDFSIPYFCGQDVRCMLHNNRWALSQAKANVDRYFLVVGVLEEVNTTLAVFEKKLPYFFKGVVRMYYKDLLEPYHIDDRKSKLKVTRYAKKYLKNQLKTEYEFYEWIKKRLFRQFQDMLKSI</sequence>
<dbReference type="InterPro" id="IPR007734">
    <property type="entry name" value="Heparan_SO4_2-O-STrfase"/>
</dbReference>
<evidence type="ECO:0000313" key="12">
    <source>
        <dbReference type="Proteomes" id="UP001458880"/>
    </source>
</evidence>
<keyword evidence="12" id="KW-1185">Reference proteome</keyword>
<evidence type="ECO:0000256" key="9">
    <source>
        <dbReference type="ARBA" id="ARBA00023180"/>
    </source>
</evidence>
<dbReference type="Pfam" id="PF03567">
    <property type="entry name" value="Sulfotransfer_2"/>
    <property type="match status" value="1"/>
</dbReference>
<keyword evidence="7" id="KW-0333">Golgi apparatus</keyword>
<comment type="caution">
    <text evidence="11">The sequence shown here is derived from an EMBL/GenBank/DDBJ whole genome shotgun (WGS) entry which is preliminary data.</text>
</comment>
<keyword evidence="9" id="KW-0325">Glycoprotein</keyword>
<feature type="signal peptide" evidence="10">
    <location>
        <begin position="1"/>
        <end position="25"/>
    </location>
</feature>
<proteinExistence type="inferred from homology"/>
<accession>A0AAW1JW91</accession>
<evidence type="ECO:0000256" key="4">
    <source>
        <dbReference type="ARBA" id="ARBA00022692"/>
    </source>
</evidence>
<comment type="subcellular location">
    <subcellularLocation>
        <location evidence="1">Golgi apparatus membrane</location>
        <topology evidence="1">Single-pass type II membrane protein</topology>
    </subcellularLocation>
</comment>
<gene>
    <name evidence="11" type="ORF">QE152_g27148</name>
</gene>
<evidence type="ECO:0000256" key="2">
    <source>
        <dbReference type="ARBA" id="ARBA00010569"/>
    </source>
</evidence>
<dbReference type="EMBL" id="JASPKY010000327">
    <property type="protein sequence ID" value="KAK9708518.1"/>
    <property type="molecule type" value="Genomic_DNA"/>
</dbReference>
<dbReference type="Proteomes" id="UP001458880">
    <property type="component" value="Unassembled WGS sequence"/>
</dbReference>
<dbReference type="PANTHER" id="PTHR12129">
    <property type="entry name" value="HEPARAN SULFATE 2-O-SULFOTRANSFERASE"/>
    <property type="match status" value="1"/>
</dbReference>
<keyword evidence="10" id="KW-0732">Signal</keyword>
<keyword evidence="4" id="KW-0812">Transmembrane</keyword>
<dbReference type="GO" id="GO:0000139">
    <property type="term" value="C:Golgi membrane"/>
    <property type="evidence" value="ECO:0007669"/>
    <property type="project" value="UniProtKB-SubCell"/>
</dbReference>
<keyword evidence="8" id="KW-0472">Membrane</keyword>
<evidence type="ECO:0000256" key="5">
    <source>
        <dbReference type="ARBA" id="ARBA00022968"/>
    </source>
</evidence>
<reference evidence="11 12" key="1">
    <citation type="journal article" date="2024" name="BMC Genomics">
        <title>De novo assembly and annotation of Popillia japonica's genome with initial clues to its potential as an invasive pest.</title>
        <authorList>
            <person name="Cucini C."/>
            <person name="Boschi S."/>
            <person name="Funari R."/>
            <person name="Cardaioli E."/>
            <person name="Iannotti N."/>
            <person name="Marturano G."/>
            <person name="Paoli F."/>
            <person name="Bruttini M."/>
            <person name="Carapelli A."/>
            <person name="Frati F."/>
            <person name="Nardi F."/>
        </authorList>
    </citation>
    <scope>NUCLEOTIDE SEQUENCE [LARGE SCALE GENOMIC DNA]</scope>
    <source>
        <strain evidence="11">DMR45628</strain>
    </source>
</reference>
<evidence type="ECO:0000256" key="10">
    <source>
        <dbReference type="SAM" id="SignalP"/>
    </source>
</evidence>
<evidence type="ECO:0000313" key="11">
    <source>
        <dbReference type="EMBL" id="KAK9708518.1"/>
    </source>
</evidence>
<dbReference type="GO" id="GO:0008146">
    <property type="term" value="F:sulfotransferase activity"/>
    <property type="evidence" value="ECO:0007669"/>
    <property type="project" value="InterPro"/>
</dbReference>
<name>A0AAW1JW91_POPJA</name>
<evidence type="ECO:0000256" key="8">
    <source>
        <dbReference type="ARBA" id="ARBA00023136"/>
    </source>
</evidence>
<keyword evidence="6" id="KW-1133">Transmembrane helix</keyword>
<organism evidence="11 12">
    <name type="scientific">Popillia japonica</name>
    <name type="common">Japanese beetle</name>
    <dbReference type="NCBI Taxonomy" id="7064"/>
    <lineage>
        <taxon>Eukaryota</taxon>
        <taxon>Metazoa</taxon>
        <taxon>Ecdysozoa</taxon>
        <taxon>Arthropoda</taxon>
        <taxon>Hexapoda</taxon>
        <taxon>Insecta</taxon>
        <taxon>Pterygota</taxon>
        <taxon>Neoptera</taxon>
        <taxon>Endopterygota</taxon>
        <taxon>Coleoptera</taxon>
        <taxon>Polyphaga</taxon>
        <taxon>Scarabaeiformia</taxon>
        <taxon>Scarabaeidae</taxon>
        <taxon>Rutelinae</taxon>
        <taxon>Popillia</taxon>
    </lineage>
</organism>
<evidence type="ECO:0000256" key="3">
    <source>
        <dbReference type="ARBA" id="ARBA00022679"/>
    </source>
</evidence>
<keyword evidence="5" id="KW-0735">Signal-anchor</keyword>
<evidence type="ECO:0000256" key="7">
    <source>
        <dbReference type="ARBA" id="ARBA00023034"/>
    </source>
</evidence>
<comment type="similarity">
    <text evidence="2">Belongs to the sulfotransferase 3 family.</text>
</comment>
<dbReference type="PANTHER" id="PTHR12129:SF15">
    <property type="entry name" value="URONYL 2-SULFOTRANSFERASE"/>
    <property type="match status" value="1"/>
</dbReference>
<protein>
    <submittedName>
        <fullName evidence="11">Sulfotransferase family</fullName>
    </submittedName>
</protein>
<evidence type="ECO:0000256" key="6">
    <source>
        <dbReference type="ARBA" id="ARBA00022989"/>
    </source>
</evidence>
<feature type="chain" id="PRO_5043867154" evidence="10">
    <location>
        <begin position="26"/>
        <end position="357"/>
    </location>
</feature>
<dbReference type="SUPFAM" id="SSF52540">
    <property type="entry name" value="P-loop containing nucleoside triphosphate hydrolases"/>
    <property type="match status" value="1"/>
</dbReference>
<dbReference type="InterPro" id="IPR005331">
    <property type="entry name" value="Sulfotransferase"/>
</dbReference>
<keyword evidence="3" id="KW-0808">Transferase</keyword>
<dbReference type="AlphaFoldDB" id="A0AAW1JW91"/>
<dbReference type="InterPro" id="IPR027417">
    <property type="entry name" value="P-loop_NTPase"/>
</dbReference>
<evidence type="ECO:0000256" key="1">
    <source>
        <dbReference type="ARBA" id="ARBA00004323"/>
    </source>
</evidence>